<protein>
    <recommendedName>
        <fullName evidence="13">Circadian input-output histidine kinase CikA</fullName>
        <ecNumber evidence="4">2.7.13.3</ecNumber>
    </recommendedName>
</protein>
<evidence type="ECO:0000256" key="14">
    <source>
        <dbReference type="PROSITE-ProRule" id="PRU00169"/>
    </source>
</evidence>
<dbReference type="Pfam" id="PF00072">
    <property type="entry name" value="Response_reg"/>
    <property type="match status" value="1"/>
</dbReference>
<dbReference type="SMART" id="SM00387">
    <property type="entry name" value="HATPase_c"/>
    <property type="match status" value="1"/>
</dbReference>
<evidence type="ECO:0000256" key="1">
    <source>
        <dbReference type="ARBA" id="ARBA00000085"/>
    </source>
</evidence>
<proteinExistence type="inferred from homology"/>
<dbReference type="InterPro" id="IPR004358">
    <property type="entry name" value="Sig_transdc_His_kin-like_C"/>
</dbReference>
<comment type="catalytic activity">
    <reaction evidence="1">
        <text>ATP + protein L-histidine = ADP + protein N-phospho-L-histidine.</text>
        <dbReference type="EC" id="2.7.13.3"/>
    </reaction>
</comment>
<evidence type="ECO:0000256" key="3">
    <source>
        <dbReference type="ARBA" id="ARBA00006402"/>
    </source>
</evidence>
<keyword evidence="10" id="KW-0902">Two-component regulatory system</keyword>
<dbReference type="Gene3D" id="6.10.340.10">
    <property type="match status" value="1"/>
</dbReference>
<feature type="domain" description="HAMP" evidence="20">
    <location>
        <begin position="386"/>
        <end position="439"/>
    </location>
</feature>
<dbReference type="SUPFAM" id="SSF158472">
    <property type="entry name" value="HAMP domain-like"/>
    <property type="match status" value="1"/>
</dbReference>
<dbReference type="PROSITE" id="PS50885">
    <property type="entry name" value="HAMP"/>
    <property type="match status" value="1"/>
</dbReference>
<comment type="similarity">
    <text evidence="3">In the N-terminal section; belongs to the phytochrome family.</text>
</comment>
<dbReference type="PRINTS" id="PR00344">
    <property type="entry name" value="BCTRLSENSOR"/>
</dbReference>
<dbReference type="SMART" id="SM00091">
    <property type="entry name" value="PAS"/>
    <property type="match status" value="4"/>
</dbReference>
<dbReference type="EMBL" id="DSRU01000068">
    <property type="protein sequence ID" value="HFM97301.1"/>
    <property type="molecule type" value="Genomic_DNA"/>
</dbReference>
<evidence type="ECO:0000256" key="2">
    <source>
        <dbReference type="ARBA" id="ARBA00004370"/>
    </source>
</evidence>
<dbReference type="InterPro" id="IPR036890">
    <property type="entry name" value="HATPase_C_sf"/>
</dbReference>
<dbReference type="EC" id="2.7.13.3" evidence="4"/>
<dbReference type="CDD" id="cd17546">
    <property type="entry name" value="REC_hyHK_CKI1_RcsC-like"/>
    <property type="match status" value="1"/>
</dbReference>
<keyword evidence="8" id="KW-0418">Kinase</keyword>
<reference evidence="21" key="1">
    <citation type="journal article" date="2020" name="mSystems">
        <title>Genome- and Community-Level Interaction Insights into Carbon Utilization and Element Cycling Functions of Hydrothermarchaeota in Hydrothermal Sediment.</title>
        <authorList>
            <person name="Zhou Z."/>
            <person name="Liu Y."/>
            <person name="Xu W."/>
            <person name="Pan J."/>
            <person name="Luo Z.H."/>
            <person name="Li M."/>
        </authorList>
    </citation>
    <scope>NUCLEOTIDE SEQUENCE [LARGE SCALE GENOMIC DNA]</scope>
    <source>
        <strain evidence="21">SpSt-418</strain>
    </source>
</reference>
<dbReference type="InterPro" id="IPR035965">
    <property type="entry name" value="PAS-like_dom_sf"/>
</dbReference>
<feature type="domain" description="PAS" evidence="18">
    <location>
        <begin position="448"/>
        <end position="497"/>
    </location>
</feature>
<feature type="domain" description="PAS" evidence="18">
    <location>
        <begin position="825"/>
        <end position="895"/>
    </location>
</feature>
<evidence type="ECO:0000256" key="4">
    <source>
        <dbReference type="ARBA" id="ARBA00012438"/>
    </source>
</evidence>
<gene>
    <name evidence="21" type="ORF">ENR64_05945</name>
</gene>
<evidence type="ECO:0000256" key="5">
    <source>
        <dbReference type="ARBA" id="ARBA00022553"/>
    </source>
</evidence>
<dbReference type="InterPro" id="IPR003594">
    <property type="entry name" value="HATPase_dom"/>
</dbReference>
<keyword evidence="15" id="KW-0812">Transmembrane</keyword>
<feature type="modified residue" description="4-aspartylphosphate" evidence="14">
    <location>
        <position position="1289"/>
    </location>
</feature>
<evidence type="ECO:0000256" key="11">
    <source>
        <dbReference type="ARBA" id="ARBA00023136"/>
    </source>
</evidence>
<dbReference type="InterPro" id="IPR005467">
    <property type="entry name" value="His_kinase_dom"/>
</dbReference>
<dbReference type="SUPFAM" id="SSF47384">
    <property type="entry name" value="Homodimeric domain of signal transducing histidine kinase"/>
    <property type="match status" value="1"/>
</dbReference>
<dbReference type="Pfam" id="PF08447">
    <property type="entry name" value="PAS_3"/>
    <property type="match status" value="2"/>
</dbReference>
<evidence type="ECO:0000256" key="6">
    <source>
        <dbReference type="ARBA" id="ARBA00022679"/>
    </source>
</evidence>
<evidence type="ECO:0000256" key="13">
    <source>
        <dbReference type="ARBA" id="ARBA00074306"/>
    </source>
</evidence>
<accession>A0A7C3PNF8</accession>
<dbReference type="SMART" id="SM00304">
    <property type="entry name" value="HAMP"/>
    <property type="match status" value="1"/>
</dbReference>
<dbReference type="InterPro" id="IPR013655">
    <property type="entry name" value="PAS_fold_3"/>
</dbReference>
<dbReference type="PANTHER" id="PTHR45339">
    <property type="entry name" value="HYBRID SIGNAL TRANSDUCTION HISTIDINE KINASE J"/>
    <property type="match status" value="1"/>
</dbReference>
<dbReference type="InterPro" id="IPR013656">
    <property type="entry name" value="PAS_4"/>
</dbReference>
<evidence type="ECO:0000256" key="7">
    <source>
        <dbReference type="ARBA" id="ARBA00022741"/>
    </source>
</evidence>
<dbReference type="PROSITE" id="PS50109">
    <property type="entry name" value="HIS_KIN"/>
    <property type="match status" value="1"/>
</dbReference>
<dbReference type="SUPFAM" id="SSF52172">
    <property type="entry name" value="CheY-like"/>
    <property type="match status" value="1"/>
</dbReference>
<dbReference type="FunFam" id="1.10.287.130:FF:000038">
    <property type="entry name" value="Sensory transduction histidine kinase"/>
    <property type="match status" value="1"/>
</dbReference>
<dbReference type="InterPro" id="IPR000700">
    <property type="entry name" value="PAS-assoc_C"/>
</dbReference>
<evidence type="ECO:0000259" key="18">
    <source>
        <dbReference type="PROSITE" id="PS50112"/>
    </source>
</evidence>
<dbReference type="PROSITE" id="PS50112">
    <property type="entry name" value="PAS"/>
    <property type="match status" value="3"/>
</dbReference>
<keyword evidence="12" id="KW-0131">Cell cycle</keyword>
<evidence type="ECO:0000259" key="16">
    <source>
        <dbReference type="PROSITE" id="PS50109"/>
    </source>
</evidence>
<evidence type="ECO:0000256" key="10">
    <source>
        <dbReference type="ARBA" id="ARBA00023012"/>
    </source>
</evidence>
<evidence type="ECO:0000256" key="8">
    <source>
        <dbReference type="ARBA" id="ARBA00022777"/>
    </source>
</evidence>
<dbReference type="InterPro" id="IPR003660">
    <property type="entry name" value="HAMP_dom"/>
</dbReference>
<keyword evidence="5 14" id="KW-0597">Phosphoprotein</keyword>
<dbReference type="Pfam" id="PF02518">
    <property type="entry name" value="HATPase_c"/>
    <property type="match status" value="1"/>
</dbReference>
<dbReference type="Gene3D" id="3.30.565.10">
    <property type="entry name" value="Histidine kinase-like ATPase, C-terminal domain"/>
    <property type="match status" value="1"/>
</dbReference>
<evidence type="ECO:0000259" key="20">
    <source>
        <dbReference type="PROSITE" id="PS50885"/>
    </source>
</evidence>
<dbReference type="Gene3D" id="1.10.287.130">
    <property type="match status" value="1"/>
</dbReference>
<dbReference type="CDD" id="cd00130">
    <property type="entry name" value="PAS"/>
    <property type="match status" value="4"/>
</dbReference>
<feature type="domain" description="PAC" evidence="19">
    <location>
        <begin position="899"/>
        <end position="951"/>
    </location>
</feature>
<dbReference type="PANTHER" id="PTHR45339:SF1">
    <property type="entry name" value="HYBRID SIGNAL TRANSDUCTION HISTIDINE KINASE J"/>
    <property type="match status" value="1"/>
</dbReference>
<keyword evidence="11 15" id="KW-0472">Membrane</keyword>
<dbReference type="Pfam" id="PF00512">
    <property type="entry name" value="HisKA"/>
    <property type="match status" value="1"/>
</dbReference>
<keyword evidence="9" id="KW-0067">ATP-binding</keyword>
<dbReference type="GO" id="GO:0005524">
    <property type="term" value="F:ATP binding"/>
    <property type="evidence" value="ECO:0007669"/>
    <property type="project" value="UniProtKB-KW"/>
</dbReference>
<evidence type="ECO:0000256" key="9">
    <source>
        <dbReference type="ARBA" id="ARBA00022840"/>
    </source>
</evidence>
<dbReference type="SMART" id="SM00388">
    <property type="entry name" value="HisKA"/>
    <property type="match status" value="1"/>
</dbReference>
<feature type="domain" description="PAC" evidence="19">
    <location>
        <begin position="653"/>
        <end position="704"/>
    </location>
</feature>
<dbReference type="PROSITE" id="PS50113">
    <property type="entry name" value="PAC"/>
    <property type="match status" value="2"/>
</dbReference>
<dbReference type="SUPFAM" id="SSF55785">
    <property type="entry name" value="PYP-like sensor domain (PAS domain)"/>
    <property type="match status" value="4"/>
</dbReference>
<dbReference type="InterPro" id="IPR001789">
    <property type="entry name" value="Sig_transdc_resp-reg_receiver"/>
</dbReference>
<evidence type="ECO:0000313" key="21">
    <source>
        <dbReference type="EMBL" id="HFM97301.1"/>
    </source>
</evidence>
<name>A0A7C3PNF8_9CYAN</name>
<dbReference type="InterPro" id="IPR011006">
    <property type="entry name" value="CheY-like_superfamily"/>
</dbReference>
<dbReference type="Pfam" id="PF00672">
    <property type="entry name" value="HAMP"/>
    <property type="match status" value="1"/>
</dbReference>
<feature type="domain" description="Histidine kinase" evidence="16">
    <location>
        <begin position="969"/>
        <end position="1214"/>
    </location>
</feature>
<comment type="caution">
    <text evidence="21">The sequence shown here is derived from an EMBL/GenBank/DDBJ whole genome shotgun (WGS) entry which is preliminary data.</text>
</comment>
<organism evidence="21">
    <name type="scientific">Oscillatoriales cyanobacterium SpSt-418</name>
    <dbReference type="NCBI Taxonomy" id="2282169"/>
    <lineage>
        <taxon>Bacteria</taxon>
        <taxon>Bacillati</taxon>
        <taxon>Cyanobacteriota</taxon>
        <taxon>Cyanophyceae</taxon>
        <taxon>Oscillatoriophycideae</taxon>
        <taxon>Oscillatoriales</taxon>
    </lineage>
</organism>
<dbReference type="SUPFAM" id="SSF55874">
    <property type="entry name" value="ATPase domain of HSP90 chaperone/DNA topoisomerase II/histidine kinase"/>
    <property type="match status" value="1"/>
</dbReference>
<dbReference type="SMART" id="SM00448">
    <property type="entry name" value="REC"/>
    <property type="match status" value="1"/>
</dbReference>
<feature type="domain" description="PAS" evidence="18">
    <location>
        <begin position="705"/>
        <end position="775"/>
    </location>
</feature>
<sequence>MPIAPRRHLPRMTSIPLRWALVIPFMVPTVGAVALVGWLSYRSGQHATEALANQLLQQTSERVSDRLDHFLQQSQQTVVANRLAVEQGTLNLNDSEQLRRHLWQQMMLNPAIPSNAFWSETASSVGYGRIISKLEADTATRLAGRPMPVGTVYFFLSNFVQRQFYLVDAQGNPQTLVYTFKGDFHQAQWYREAKTMKQQQWTLVSMNQVAPILQFTSVAPIPAANGKMQGLFVNSYFLADVSTFLNTLKFSPSGQVFIVERSGDLIATSILSEAGGMRMVDGKPARLPAVDSQENQTREIAKQLIYQFGNFDTLKASEHLTLTVGQQRYFVQLNPYNNHLGLEWQVVTIIPESDFMADIQRSTRMTVVLCLLALAGAIAAGSSIAKRVDSHFTRLSQASQKLAAGDLAQQLPLDSPIAEVKAVAQSFNQMANQLQQSFDRLQHALEKSEEKFTTIFRSSPDPIAIVTLAEGRFLDVNQRLVELYGYSREEIIGQTALDLGLWANLEEQQQFGQRLTTQRYVHNQEVTTYTKSGESKVVLLAAEICDLQGEAAVICIIRDVSERVRLEFALRVGEARLRRLTEALPVVIYTVVENPFEHISRFEYLSPAAAAIHERPISDLRQNGALISAQIHPDDREQYWQQVLSSLETMQPFLHEWRIITPSGKIKWLQGNSRPERREDGEVAWHGIVIEVSDRKLSELALQAKTEELDRFFSVALDLLCIANTDGYFLRLNSQWEKALGYSLQELEGSRFLDYVHPDDLANTLREVSKLANQQVILNFVNRYRHRDGSYRWIEWRSFPDAHLIYAAARDITDRRQVELALRQSEQKFKSAFNTINTGMALIAPTGVFQEVNINLCQMLGYSEEELLSLRLEDIIHPLDHQLDGPLVEQMMVGEIPGYQIEKRFLHKNSHPIWGLFNIAPMRDLGVHFLYFIVQITDISDRKQAEQELHQAKEAAESANQAKSVFLANMSHELRTPLNAVLGFSQLMQRSSNISTEDREYLNLIHSSGNHLLKLINEILDLSKIEAGRYTLENRTIDLLKQLNLLHNTFKDRVIHKHLHFHLKIHPEVPQYVSVDGQKLEQVLLNLLSNAIKFTDTGEVTLQVSVQAGELPRDEIVALTEQKNNKYKQPDDGSSHLTFLRFEVQDTGIGIAPQDLNLIFNAFVQTSVGQQSFEGTGLGLTISRRLVQLMGGELSVRSGLGQGSTFEFTIPAEVAAETSIEPAQRDRQVIGFASNQPEYRILVVDDQTENRLLLVKLFEQVGLHVQEATTGEEALCIWQQWHPHLIWMDIRLPGMNGYEVTQRIRTIEQEWATQPPASTSVSNSQSLPSTIIIALTAQALLEDQTLALAAGCNDYISKPFQAATLFSKLAEYLEIRYIYAEDETTFGDRAVFSQAALTAEDLTLMPHDWIVALYQASLSCEQRVVKQLLQQIPPEQAFLHHGLEALIQNFNFQQIMYLTQNFVESE</sequence>
<dbReference type="InterPro" id="IPR001610">
    <property type="entry name" value="PAC"/>
</dbReference>
<dbReference type="InterPro" id="IPR000014">
    <property type="entry name" value="PAS"/>
</dbReference>
<keyword evidence="15" id="KW-1133">Transmembrane helix</keyword>
<feature type="transmembrane region" description="Helical" evidence="15">
    <location>
        <begin position="20"/>
        <end position="41"/>
    </location>
</feature>
<dbReference type="NCBIfam" id="TIGR00229">
    <property type="entry name" value="sensory_box"/>
    <property type="match status" value="3"/>
</dbReference>
<evidence type="ECO:0000259" key="17">
    <source>
        <dbReference type="PROSITE" id="PS50110"/>
    </source>
</evidence>
<evidence type="ECO:0000256" key="12">
    <source>
        <dbReference type="ARBA" id="ARBA00023306"/>
    </source>
</evidence>
<dbReference type="GO" id="GO:0000155">
    <property type="term" value="F:phosphorelay sensor kinase activity"/>
    <property type="evidence" value="ECO:0007669"/>
    <property type="project" value="InterPro"/>
</dbReference>
<feature type="domain" description="Response regulatory" evidence="17">
    <location>
        <begin position="1240"/>
        <end position="1373"/>
    </location>
</feature>
<evidence type="ECO:0000256" key="15">
    <source>
        <dbReference type="SAM" id="Phobius"/>
    </source>
</evidence>
<dbReference type="InterPro" id="IPR003661">
    <property type="entry name" value="HisK_dim/P_dom"/>
</dbReference>
<dbReference type="Pfam" id="PF08448">
    <property type="entry name" value="PAS_4"/>
    <property type="match status" value="1"/>
</dbReference>
<dbReference type="CDD" id="cd16922">
    <property type="entry name" value="HATPase_EvgS-ArcB-TorS-like"/>
    <property type="match status" value="1"/>
</dbReference>
<dbReference type="CDD" id="cd06225">
    <property type="entry name" value="HAMP"/>
    <property type="match status" value="1"/>
</dbReference>
<dbReference type="Gene3D" id="3.40.50.2300">
    <property type="match status" value="1"/>
</dbReference>
<dbReference type="FunFam" id="3.30.565.10:FF:000010">
    <property type="entry name" value="Sensor histidine kinase RcsC"/>
    <property type="match status" value="1"/>
</dbReference>
<dbReference type="SMART" id="SM00086">
    <property type="entry name" value="PAC"/>
    <property type="match status" value="4"/>
</dbReference>
<evidence type="ECO:0000259" key="19">
    <source>
        <dbReference type="PROSITE" id="PS50113"/>
    </source>
</evidence>
<dbReference type="Gene3D" id="3.30.450.20">
    <property type="entry name" value="PAS domain"/>
    <property type="match status" value="5"/>
</dbReference>
<dbReference type="InterPro" id="IPR036097">
    <property type="entry name" value="HisK_dim/P_sf"/>
</dbReference>
<keyword evidence="7" id="KW-0547">Nucleotide-binding</keyword>
<dbReference type="PROSITE" id="PS50110">
    <property type="entry name" value="RESPONSE_REGULATORY"/>
    <property type="match status" value="1"/>
</dbReference>
<dbReference type="CDD" id="cd00082">
    <property type="entry name" value="HisKA"/>
    <property type="match status" value="1"/>
</dbReference>
<comment type="subcellular location">
    <subcellularLocation>
        <location evidence="2">Membrane</location>
    </subcellularLocation>
</comment>
<keyword evidence="6" id="KW-0808">Transferase</keyword>
<dbReference type="Pfam" id="PF13426">
    <property type="entry name" value="PAS_9"/>
    <property type="match status" value="1"/>
</dbReference>
<dbReference type="GO" id="GO:0016020">
    <property type="term" value="C:membrane"/>
    <property type="evidence" value="ECO:0007669"/>
    <property type="project" value="UniProtKB-SubCell"/>
</dbReference>